<organism evidence="2">
    <name type="scientific">viral metagenome</name>
    <dbReference type="NCBI Taxonomy" id="1070528"/>
    <lineage>
        <taxon>unclassified sequences</taxon>
        <taxon>metagenomes</taxon>
        <taxon>organismal metagenomes</taxon>
    </lineage>
</organism>
<feature type="compositionally biased region" description="Low complexity" evidence="1">
    <location>
        <begin position="317"/>
        <end position="328"/>
    </location>
</feature>
<feature type="compositionally biased region" description="Acidic residues" evidence="1">
    <location>
        <begin position="329"/>
        <end position="348"/>
    </location>
</feature>
<dbReference type="PANTHER" id="PTHR24419">
    <property type="entry name" value="INTERLEUKIN-1 RECEPTOR-ASSOCIATED KINASE"/>
    <property type="match status" value="1"/>
</dbReference>
<dbReference type="EMBL" id="MN739922">
    <property type="protein sequence ID" value="QHT77821.1"/>
    <property type="molecule type" value="Genomic_DNA"/>
</dbReference>
<evidence type="ECO:0008006" key="3">
    <source>
        <dbReference type="Google" id="ProtNLM"/>
    </source>
</evidence>
<feature type="compositionally biased region" description="Low complexity" evidence="1">
    <location>
        <begin position="276"/>
        <end position="293"/>
    </location>
</feature>
<dbReference type="SUPFAM" id="SSF56112">
    <property type="entry name" value="Protein kinase-like (PK-like)"/>
    <property type="match status" value="1"/>
</dbReference>
<dbReference type="GO" id="GO:0005634">
    <property type="term" value="C:nucleus"/>
    <property type="evidence" value="ECO:0007669"/>
    <property type="project" value="TreeGrafter"/>
</dbReference>
<dbReference type="GO" id="GO:0000278">
    <property type="term" value="P:mitotic cell cycle"/>
    <property type="evidence" value="ECO:0007669"/>
    <property type="project" value="TreeGrafter"/>
</dbReference>
<accession>A0A6C0HB55</accession>
<dbReference type="Gene3D" id="1.10.510.10">
    <property type="entry name" value="Transferase(Phosphotransferase) domain 1"/>
    <property type="match status" value="1"/>
</dbReference>
<protein>
    <recommendedName>
        <fullName evidence="3">Protein kinase domain-containing protein</fullName>
    </recommendedName>
</protein>
<dbReference type="AlphaFoldDB" id="A0A6C0HB55"/>
<name>A0A6C0HB55_9ZZZZ</name>
<dbReference type="InterPro" id="IPR011009">
    <property type="entry name" value="Kinase-like_dom_sf"/>
</dbReference>
<proteinExistence type="predicted"/>
<dbReference type="PANTHER" id="PTHR24419:SF18">
    <property type="entry name" value="SERINE_THREONINE-PROTEIN KINASE HASPIN"/>
    <property type="match status" value="1"/>
</dbReference>
<dbReference type="GO" id="GO:0005737">
    <property type="term" value="C:cytoplasm"/>
    <property type="evidence" value="ECO:0007669"/>
    <property type="project" value="TreeGrafter"/>
</dbReference>
<dbReference type="GO" id="GO:0035556">
    <property type="term" value="P:intracellular signal transduction"/>
    <property type="evidence" value="ECO:0007669"/>
    <property type="project" value="TreeGrafter"/>
</dbReference>
<evidence type="ECO:0000313" key="2">
    <source>
        <dbReference type="EMBL" id="QHT77821.1"/>
    </source>
</evidence>
<reference evidence="2" key="1">
    <citation type="journal article" date="2020" name="Nature">
        <title>Giant virus diversity and host interactions through global metagenomics.</title>
        <authorList>
            <person name="Schulz F."/>
            <person name="Roux S."/>
            <person name="Paez-Espino D."/>
            <person name="Jungbluth S."/>
            <person name="Walsh D.A."/>
            <person name="Denef V.J."/>
            <person name="McMahon K.D."/>
            <person name="Konstantinidis K.T."/>
            <person name="Eloe-Fadrosh E.A."/>
            <person name="Kyrpides N.C."/>
            <person name="Woyke T."/>
        </authorList>
    </citation>
    <scope>NUCLEOTIDE SEQUENCE</scope>
    <source>
        <strain evidence="2">GVMAG-M-3300023179-90</strain>
    </source>
</reference>
<feature type="region of interest" description="Disordered" evidence="1">
    <location>
        <begin position="276"/>
        <end position="348"/>
    </location>
</feature>
<sequence>MSENKSTKFRINYSKINLVNLKHLEDNYESHCFEDSVIEYNPFRITKLQNYNPIYNDFFDLNENNYNKIALNNKYHISTLNEVYQYEDKTTLQKPIFIKFGPLLDPIRYMIGKYNIDDDKIRTLPSLTTTTNECLPKLLDKNNTSYIDNFFCFLTSKLLQEHKFSHGLDYYGSFVGLQEKYKMNVMDDLEYLQTSSYFNENVGKHFTCPFINNKVDFTNFGSRSNKLKLNISNKTELSDVSVLELDTDDLDISIENIESDTIIENVYEKTESVKSVSSISSSNSSNNSETNYSTDDDESVKESDSVSGSESDDDNGSETCSYESSNSADESDSSCEDSNEEQTESSEEEDIFAYIHNFPVQMICLEKCDGTIDDLFDKSKITLETGSSAMMQIVMSLITYQKTFHFTHNDLHTNNIMYVNTEEEYLYYKFNHKTYKVPTYGKIYKIIDFGRGIYKFQGKIYCSDSFAAGGDGHTQYNCEPFMNENKPRIDPNYSFDLCRLGCSIYDFIIDDDENEDEYDELQKTIHRWCLDDNGKNVLYKKNGEERYPNFKLYKMIARTVHHHTPQEQLKFPLFSQYETKDEVDSETIMDIDSLPDYSIA</sequence>
<evidence type="ECO:0000256" key="1">
    <source>
        <dbReference type="SAM" id="MobiDB-lite"/>
    </source>
</evidence>
<dbReference type="GO" id="GO:0072354">
    <property type="term" value="F:histone H3T3 kinase activity"/>
    <property type="evidence" value="ECO:0007669"/>
    <property type="project" value="TreeGrafter"/>
</dbReference>